<comment type="subcellular location">
    <subcellularLocation>
        <location evidence="1">Membrane</location>
        <topology evidence="1">Single-pass membrane protein</topology>
    </subcellularLocation>
</comment>
<dbReference type="InterPro" id="IPR007343">
    <property type="entry name" value="Uncharacterised_pept_Zn_put"/>
</dbReference>
<gene>
    <name evidence="7" type="ORF">AVDCRST_MAG50-817</name>
</gene>
<dbReference type="GO" id="GO:0016020">
    <property type="term" value="C:membrane"/>
    <property type="evidence" value="ECO:0007669"/>
    <property type="project" value="UniProtKB-SubCell"/>
</dbReference>
<protein>
    <submittedName>
        <fullName evidence="7">YpfJ protein, zinc metalloprotease superfamily</fullName>
    </submittedName>
</protein>
<accession>A0A6J4HJL3</accession>
<feature type="region of interest" description="Disordered" evidence="5">
    <location>
        <begin position="32"/>
        <end position="56"/>
    </location>
</feature>
<evidence type="ECO:0000256" key="4">
    <source>
        <dbReference type="ARBA" id="ARBA00023136"/>
    </source>
</evidence>
<feature type="compositionally biased region" description="Low complexity" evidence="5">
    <location>
        <begin position="32"/>
        <end position="51"/>
    </location>
</feature>
<organism evidence="7">
    <name type="scientific">uncultured Acidimicrobiales bacterium</name>
    <dbReference type="NCBI Taxonomy" id="310071"/>
    <lineage>
        <taxon>Bacteria</taxon>
        <taxon>Bacillati</taxon>
        <taxon>Actinomycetota</taxon>
        <taxon>Acidimicrobiia</taxon>
        <taxon>Acidimicrobiales</taxon>
        <taxon>environmental samples</taxon>
    </lineage>
</organism>
<name>A0A6J4HJL3_9ACTN</name>
<dbReference type="PANTHER" id="PTHR30168">
    <property type="entry name" value="PUTATIVE MEMBRANE PROTEIN YPFJ"/>
    <property type="match status" value="1"/>
</dbReference>
<dbReference type="Pfam" id="PF04228">
    <property type="entry name" value="Zn_peptidase"/>
    <property type="match status" value="1"/>
</dbReference>
<evidence type="ECO:0000256" key="5">
    <source>
        <dbReference type="SAM" id="MobiDB-lite"/>
    </source>
</evidence>
<dbReference type="PANTHER" id="PTHR30168:SF0">
    <property type="entry name" value="INNER MEMBRANE PROTEIN"/>
    <property type="match status" value="1"/>
</dbReference>
<keyword evidence="7" id="KW-0482">Metalloprotease</keyword>
<feature type="transmembrane region" description="Helical" evidence="6">
    <location>
        <begin position="7"/>
        <end position="24"/>
    </location>
</feature>
<dbReference type="AlphaFoldDB" id="A0A6J4HJL3"/>
<dbReference type="GO" id="GO:0008237">
    <property type="term" value="F:metallopeptidase activity"/>
    <property type="evidence" value="ECO:0007669"/>
    <property type="project" value="UniProtKB-KW"/>
</dbReference>
<evidence type="ECO:0000256" key="6">
    <source>
        <dbReference type="SAM" id="Phobius"/>
    </source>
</evidence>
<keyword evidence="4 6" id="KW-0472">Membrane</keyword>
<evidence type="ECO:0000313" key="7">
    <source>
        <dbReference type="EMBL" id="CAA9225705.1"/>
    </source>
</evidence>
<reference evidence="7" key="1">
    <citation type="submission" date="2020-02" db="EMBL/GenBank/DDBJ databases">
        <authorList>
            <person name="Meier V. D."/>
        </authorList>
    </citation>
    <scope>NUCLEOTIDE SEQUENCE</scope>
    <source>
        <strain evidence="7">AVDCRST_MAG50</strain>
    </source>
</reference>
<keyword evidence="7" id="KW-0645">Protease</keyword>
<keyword evidence="7" id="KW-0378">Hydrolase</keyword>
<evidence type="ECO:0000256" key="1">
    <source>
        <dbReference type="ARBA" id="ARBA00004167"/>
    </source>
</evidence>
<dbReference type="EMBL" id="CADCTF010000044">
    <property type="protein sequence ID" value="CAA9225705.1"/>
    <property type="molecule type" value="Genomic_DNA"/>
</dbReference>
<evidence type="ECO:0000256" key="3">
    <source>
        <dbReference type="ARBA" id="ARBA00022989"/>
    </source>
</evidence>
<proteinExistence type="predicted"/>
<keyword evidence="2 6" id="KW-0812">Transmembrane</keyword>
<dbReference type="GO" id="GO:0006508">
    <property type="term" value="P:proteolysis"/>
    <property type="evidence" value="ECO:0007669"/>
    <property type="project" value="UniProtKB-KW"/>
</dbReference>
<sequence>MPGGMRAGGGIGGILIALLIWFVSTQMGDSTGTATDTGASQSGSADSGSGALTEQCRTGEDANNNADCARVAVINSVQSFWAQTLPEQAGREYQQADTQFFSGSTTTACGGATSAVGPFYCPADSLVYLDTTFFDDMLEGQLGARGGPFSEAYVIAHEYGHHVQNLLGTMGQVRDREGATSDAVRLELQADCYAGMWAAAATSATDATGDVAIISDLTQDDIARAIDAAEAVGDDRIQQRSGGQVDPETWTHGSSDQREAWFMAGYEASDMRDCDTFGISTL</sequence>
<keyword evidence="3 6" id="KW-1133">Transmembrane helix</keyword>
<evidence type="ECO:0000256" key="2">
    <source>
        <dbReference type="ARBA" id="ARBA00022692"/>
    </source>
</evidence>